<reference evidence="1" key="1">
    <citation type="submission" date="2018-05" db="EMBL/GenBank/DDBJ databases">
        <authorList>
            <person name="Lanie J.A."/>
            <person name="Ng W.-L."/>
            <person name="Kazmierczak K.M."/>
            <person name="Andrzejewski T.M."/>
            <person name="Davidsen T.M."/>
            <person name="Wayne K.J."/>
            <person name="Tettelin H."/>
            <person name="Glass J.I."/>
            <person name="Rusch D."/>
            <person name="Podicherti R."/>
            <person name="Tsui H.-C.T."/>
            <person name="Winkler M.E."/>
        </authorList>
    </citation>
    <scope>NUCLEOTIDE SEQUENCE</scope>
</reference>
<evidence type="ECO:0000313" key="1">
    <source>
        <dbReference type="EMBL" id="SVB37340.1"/>
    </source>
</evidence>
<organism evidence="1">
    <name type="scientific">marine metagenome</name>
    <dbReference type="NCBI Taxonomy" id="408172"/>
    <lineage>
        <taxon>unclassified sequences</taxon>
        <taxon>metagenomes</taxon>
        <taxon>ecological metagenomes</taxon>
    </lineage>
</organism>
<gene>
    <name evidence="1" type="ORF">METZ01_LOCUS190194</name>
</gene>
<name>A0A382DFU5_9ZZZZ</name>
<protein>
    <submittedName>
        <fullName evidence="1">Uncharacterized protein</fullName>
    </submittedName>
</protein>
<sequence>MALAENFAYSSTSLQVLKIFSTFCAVLQIFTVIKLNKKKPQLMNLLHENIFYFNLKKQKKDCFLAYYVYKLIPLMKVFHCMRIINILNWLGIRHSICTKSTDSLNLKGIFNVSRVLLKNACLFKFTT</sequence>
<dbReference type="EMBL" id="UINC01039202">
    <property type="protein sequence ID" value="SVB37340.1"/>
    <property type="molecule type" value="Genomic_DNA"/>
</dbReference>
<dbReference type="AlphaFoldDB" id="A0A382DFU5"/>
<proteinExistence type="predicted"/>
<accession>A0A382DFU5</accession>